<name>A0A0N4YIR3_NIPBR</name>
<dbReference type="InterPro" id="IPR016186">
    <property type="entry name" value="C-type_lectin-like/link_sf"/>
</dbReference>
<gene>
    <name evidence="4" type="ORF">NBR_LOCUS16815</name>
</gene>
<keyword evidence="2" id="KW-0732">Signal</keyword>
<feature type="domain" description="C-type lectin" evidence="3">
    <location>
        <begin position="39"/>
        <end position="166"/>
    </location>
</feature>
<feature type="compositionally biased region" description="Basic and acidic residues" evidence="1">
    <location>
        <begin position="367"/>
        <end position="384"/>
    </location>
</feature>
<organism evidence="6">
    <name type="scientific">Nippostrongylus brasiliensis</name>
    <name type="common">Rat hookworm</name>
    <dbReference type="NCBI Taxonomy" id="27835"/>
    <lineage>
        <taxon>Eukaryota</taxon>
        <taxon>Metazoa</taxon>
        <taxon>Ecdysozoa</taxon>
        <taxon>Nematoda</taxon>
        <taxon>Chromadorea</taxon>
        <taxon>Rhabditida</taxon>
        <taxon>Rhabditina</taxon>
        <taxon>Rhabditomorpha</taxon>
        <taxon>Strongyloidea</taxon>
        <taxon>Heligmosomidae</taxon>
        <taxon>Nippostrongylus</taxon>
    </lineage>
</organism>
<evidence type="ECO:0000313" key="6">
    <source>
        <dbReference type="WBParaSite" id="NBR_0001681401-mRNA-1"/>
    </source>
</evidence>
<dbReference type="Gene3D" id="3.10.100.10">
    <property type="entry name" value="Mannose-Binding Protein A, subunit A"/>
    <property type="match status" value="1"/>
</dbReference>
<dbReference type="STRING" id="27835.A0A0N4YIR3"/>
<evidence type="ECO:0000256" key="2">
    <source>
        <dbReference type="SAM" id="SignalP"/>
    </source>
</evidence>
<feature type="compositionally biased region" description="Basic and acidic residues" evidence="1">
    <location>
        <begin position="393"/>
        <end position="421"/>
    </location>
</feature>
<proteinExistence type="predicted"/>
<feature type="chain" id="PRO_5043125685" evidence="2">
    <location>
        <begin position="23"/>
        <end position="462"/>
    </location>
</feature>
<reference evidence="6" key="1">
    <citation type="submission" date="2017-02" db="UniProtKB">
        <authorList>
            <consortium name="WormBaseParasite"/>
        </authorList>
    </citation>
    <scope>IDENTIFICATION</scope>
</reference>
<feature type="compositionally biased region" description="Polar residues" evidence="1">
    <location>
        <begin position="213"/>
        <end position="222"/>
    </location>
</feature>
<dbReference type="EMBL" id="UYSL01022410">
    <property type="protein sequence ID" value="VDL80410.1"/>
    <property type="molecule type" value="Genomic_DNA"/>
</dbReference>
<evidence type="ECO:0000313" key="4">
    <source>
        <dbReference type="EMBL" id="VDL80410.1"/>
    </source>
</evidence>
<dbReference type="WBParaSite" id="NBR_0001681401-mRNA-1">
    <property type="protein sequence ID" value="NBR_0001681401-mRNA-1"/>
    <property type="gene ID" value="NBR_0001681401"/>
</dbReference>
<reference evidence="4 5" key="2">
    <citation type="submission" date="2018-11" db="EMBL/GenBank/DDBJ databases">
        <authorList>
            <consortium name="Pathogen Informatics"/>
        </authorList>
    </citation>
    <scope>NUCLEOTIDE SEQUENCE [LARGE SCALE GENOMIC DNA]</scope>
</reference>
<sequence length="462" mass="51510">MGRTAIVLFVCVVAALQNPSEAANHYTTTHHSKEWIAAPNGFLYQFHSGEQSWLAAREFCLSQNSDLVILRDKEQIDWLLTHYAPTYARFNERYMQVGLMIPDGPNRDWMYLDGSKYNQSVILSSINQISFSSWMSGEPFDHTTDGLERCALLRVHARLLDDVDCEASARNSAPVRFVCERTAEGHKKQQLSENFLWRKLEQLLEFFGIGGQSSKPKSANGTDSDEDEDYEDEVTRLNMSSSERSAITKIRFETSSEEEKQVLAVLKKLGLPGSTQNPEEVTNDNDMLVKASTEPKEYTTTPLLSTTDSDQSKEASTTAEEKSTVAETVETTTTTEAETAATSVESTTSAAETTQATITNDVSTMEVDNKIEKRTSGEKKDPSPKLHSVPLREIGEREGSGADVERARIEKDPSKVQHSPEEPSTVQQVPEDPAKVQQVTEDPSKGQQELDPEKLEKIINTM</sequence>
<feature type="region of interest" description="Disordered" evidence="1">
    <location>
        <begin position="293"/>
        <end position="462"/>
    </location>
</feature>
<dbReference type="CDD" id="cd00037">
    <property type="entry name" value="CLECT"/>
    <property type="match status" value="1"/>
</dbReference>
<dbReference type="Pfam" id="PF00059">
    <property type="entry name" value="Lectin_C"/>
    <property type="match status" value="1"/>
</dbReference>
<dbReference type="InterPro" id="IPR016187">
    <property type="entry name" value="CTDL_fold"/>
</dbReference>
<dbReference type="SMART" id="SM00034">
    <property type="entry name" value="CLECT"/>
    <property type="match status" value="1"/>
</dbReference>
<dbReference type="InterPro" id="IPR050828">
    <property type="entry name" value="C-type_lectin/matrix_domain"/>
</dbReference>
<feature type="compositionally biased region" description="Basic and acidic residues" evidence="1">
    <location>
        <begin position="451"/>
        <end position="462"/>
    </location>
</feature>
<evidence type="ECO:0000313" key="5">
    <source>
        <dbReference type="Proteomes" id="UP000271162"/>
    </source>
</evidence>
<dbReference type="SUPFAM" id="SSF56436">
    <property type="entry name" value="C-type lectin-like"/>
    <property type="match status" value="1"/>
</dbReference>
<accession>A0A0N4YIR3</accession>
<evidence type="ECO:0000259" key="3">
    <source>
        <dbReference type="PROSITE" id="PS50041"/>
    </source>
</evidence>
<feature type="compositionally biased region" description="Low complexity" evidence="1">
    <location>
        <begin position="325"/>
        <end position="357"/>
    </location>
</feature>
<dbReference type="AlphaFoldDB" id="A0A0N4YIR3"/>
<evidence type="ECO:0000256" key="1">
    <source>
        <dbReference type="SAM" id="MobiDB-lite"/>
    </source>
</evidence>
<dbReference type="PANTHER" id="PTHR45710:SF38">
    <property type="entry name" value="C-TYPE LECTIN DOMAIN-CONTAINING PROTEIN 180"/>
    <property type="match status" value="1"/>
</dbReference>
<protein>
    <submittedName>
        <fullName evidence="6">C-type lectin domain-containing protein</fullName>
    </submittedName>
</protein>
<dbReference type="PROSITE" id="PS50041">
    <property type="entry name" value="C_TYPE_LECTIN_2"/>
    <property type="match status" value="1"/>
</dbReference>
<dbReference type="InterPro" id="IPR001304">
    <property type="entry name" value="C-type_lectin-like"/>
</dbReference>
<feature type="region of interest" description="Disordered" evidence="1">
    <location>
        <begin position="213"/>
        <end position="240"/>
    </location>
</feature>
<dbReference type="PANTHER" id="PTHR45710">
    <property type="entry name" value="C-TYPE LECTIN DOMAIN-CONTAINING PROTEIN 180"/>
    <property type="match status" value="1"/>
</dbReference>
<keyword evidence="5" id="KW-1185">Reference proteome</keyword>
<feature type="signal peptide" evidence="2">
    <location>
        <begin position="1"/>
        <end position="22"/>
    </location>
</feature>
<feature type="compositionally biased region" description="Polar residues" evidence="1">
    <location>
        <begin position="437"/>
        <end position="447"/>
    </location>
</feature>
<feature type="compositionally biased region" description="Low complexity" evidence="1">
    <location>
        <begin position="299"/>
        <end position="318"/>
    </location>
</feature>
<dbReference type="Proteomes" id="UP000271162">
    <property type="component" value="Unassembled WGS sequence"/>
</dbReference>
<feature type="compositionally biased region" description="Acidic residues" evidence="1">
    <location>
        <begin position="223"/>
        <end position="232"/>
    </location>
</feature>